<dbReference type="GO" id="GO:0005096">
    <property type="term" value="F:GTPase activator activity"/>
    <property type="evidence" value="ECO:0007669"/>
    <property type="project" value="UniProtKB-KW"/>
</dbReference>
<dbReference type="InterPro" id="IPR027038">
    <property type="entry name" value="RanGap"/>
</dbReference>
<proteinExistence type="predicted"/>
<keyword evidence="2" id="KW-0433">Leucine-rich repeat</keyword>
<dbReference type="SUPFAM" id="SSF52047">
    <property type="entry name" value="RNI-like"/>
    <property type="match status" value="1"/>
</dbReference>
<evidence type="ECO:0000313" key="5">
    <source>
        <dbReference type="Proteomes" id="UP000663891"/>
    </source>
</evidence>
<dbReference type="GO" id="GO:0006913">
    <property type="term" value="P:nucleocytoplasmic transport"/>
    <property type="evidence" value="ECO:0007669"/>
    <property type="project" value="TreeGrafter"/>
</dbReference>
<dbReference type="SMART" id="SM00368">
    <property type="entry name" value="LRR_RI"/>
    <property type="match status" value="7"/>
</dbReference>
<dbReference type="GO" id="GO:0005634">
    <property type="term" value="C:nucleus"/>
    <property type="evidence" value="ECO:0007669"/>
    <property type="project" value="TreeGrafter"/>
</dbReference>
<organism evidence="4 5">
    <name type="scientific">Adineta steineri</name>
    <dbReference type="NCBI Taxonomy" id="433720"/>
    <lineage>
        <taxon>Eukaryota</taxon>
        <taxon>Metazoa</taxon>
        <taxon>Spiralia</taxon>
        <taxon>Gnathifera</taxon>
        <taxon>Rotifera</taxon>
        <taxon>Eurotatoria</taxon>
        <taxon>Bdelloidea</taxon>
        <taxon>Adinetida</taxon>
        <taxon>Adinetidae</taxon>
        <taxon>Adineta</taxon>
    </lineage>
</organism>
<evidence type="ECO:0000256" key="2">
    <source>
        <dbReference type="ARBA" id="ARBA00022614"/>
    </source>
</evidence>
<dbReference type="GO" id="GO:0005829">
    <property type="term" value="C:cytosol"/>
    <property type="evidence" value="ECO:0007669"/>
    <property type="project" value="TreeGrafter"/>
</dbReference>
<dbReference type="PANTHER" id="PTHR24113:SF12">
    <property type="entry name" value="RAN GTPASE-ACTIVATING PROTEIN 1"/>
    <property type="match status" value="1"/>
</dbReference>
<gene>
    <name evidence="4" type="ORF">VCS650_LOCUS41636</name>
</gene>
<dbReference type="Proteomes" id="UP000663891">
    <property type="component" value="Unassembled WGS sequence"/>
</dbReference>
<dbReference type="Gene3D" id="3.80.10.10">
    <property type="entry name" value="Ribonuclease Inhibitor"/>
    <property type="match status" value="1"/>
</dbReference>
<protein>
    <recommendedName>
        <fullName evidence="6">F-box domain-containing protein</fullName>
    </recommendedName>
</protein>
<comment type="caution">
    <text evidence="4">The sequence shown here is derived from an EMBL/GenBank/DDBJ whole genome shotgun (WGS) entry which is preliminary data.</text>
</comment>
<dbReference type="GO" id="GO:0048471">
    <property type="term" value="C:perinuclear region of cytoplasm"/>
    <property type="evidence" value="ECO:0007669"/>
    <property type="project" value="TreeGrafter"/>
</dbReference>
<dbReference type="AlphaFoldDB" id="A0A815SLP2"/>
<accession>A0A815SLP2</accession>
<evidence type="ECO:0000256" key="3">
    <source>
        <dbReference type="ARBA" id="ARBA00022737"/>
    </source>
</evidence>
<dbReference type="GO" id="GO:0031267">
    <property type="term" value="F:small GTPase binding"/>
    <property type="evidence" value="ECO:0007669"/>
    <property type="project" value="TreeGrafter"/>
</dbReference>
<evidence type="ECO:0000313" key="4">
    <source>
        <dbReference type="EMBL" id="CAF1489737.1"/>
    </source>
</evidence>
<evidence type="ECO:0000256" key="1">
    <source>
        <dbReference type="ARBA" id="ARBA00022468"/>
    </source>
</evidence>
<dbReference type="EMBL" id="CAJNON010001869">
    <property type="protein sequence ID" value="CAF1489737.1"/>
    <property type="molecule type" value="Genomic_DNA"/>
</dbReference>
<keyword evidence="1" id="KW-0343">GTPase activation</keyword>
<dbReference type="InterPro" id="IPR032675">
    <property type="entry name" value="LRR_dom_sf"/>
</dbReference>
<evidence type="ECO:0008006" key="6">
    <source>
        <dbReference type="Google" id="ProtNLM"/>
    </source>
</evidence>
<reference evidence="4" key="1">
    <citation type="submission" date="2021-02" db="EMBL/GenBank/DDBJ databases">
        <authorList>
            <person name="Nowell W R."/>
        </authorList>
    </citation>
    <scope>NUCLEOTIDE SEQUENCE</scope>
</reference>
<keyword evidence="3" id="KW-0677">Repeat</keyword>
<name>A0A815SLP2_9BILA</name>
<dbReference type="PANTHER" id="PTHR24113">
    <property type="entry name" value="RAN GTPASE-ACTIVATING PROTEIN 1"/>
    <property type="match status" value="1"/>
</dbReference>
<dbReference type="OrthoDB" id="120976at2759"/>
<sequence length="387" mass="43713">MANISLIDLPIELLHCIFDRLDTMIILYSLRPVSQLNKSYQRLTSLTIHDCKLPLERLRSILITVPSLTYLKLVSSRSVYGSVFDGSFWEQFIQKRFPQLKKFEFCFTYPIEGDITIHSVNSIITSFRSSFWIHEKRWFTVCDHFIKSRQIAVYTKPICMNRYETLIRCEAMPVNSNCRLIEYSNNIENKTLTTLDLKGCRFGGQVIQDLADGLSDDATIETLHIPFNTIRNDGIQYIVNGLEGNKTLTTLNVQFCEIEDSGVHYLALLLMNSTTLLSLNLSNNYLGVLGTQYLCHALQQNITLTTLDLSGNNLGIEGAKVLADALPYMTTLVTLNILKTQILDQGAQAIALALLSNTSLKALDLRGNCIEESGAQQFIHVLRNNIV</sequence>
<dbReference type="InterPro" id="IPR001611">
    <property type="entry name" value="Leu-rich_rpt"/>
</dbReference>
<dbReference type="Pfam" id="PF13516">
    <property type="entry name" value="LRR_6"/>
    <property type="match status" value="4"/>
</dbReference>